<gene>
    <name evidence="1" type="ORF">L1987_09481</name>
</gene>
<accession>A0ACB9JPK4</accession>
<name>A0ACB9JPK4_9ASTR</name>
<dbReference type="EMBL" id="CM042020">
    <property type="protein sequence ID" value="KAI3821905.1"/>
    <property type="molecule type" value="Genomic_DNA"/>
</dbReference>
<protein>
    <submittedName>
        <fullName evidence="1">Uncharacterized protein</fullName>
    </submittedName>
</protein>
<dbReference type="Proteomes" id="UP001056120">
    <property type="component" value="Linkage Group LG03"/>
</dbReference>
<keyword evidence="2" id="KW-1185">Reference proteome</keyword>
<reference evidence="1 2" key="2">
    <citation type="journal article" date="2022" name="Mol. Ecol. Resour.">
        <title>The genomes of chicory, endive, great burdock and yacon provide insights into Asteraceae paleo-polyploidization history and plant inulin production.</title>
        <authorList>
            <person name="Fan W."/>
            <person name="Wang S."/>
            <person name="Wang H."/>
            <person name="Wang A."/>
            <person name="Jiang F."/>
            <person name="Liu H."/>
            <person name="Zhao H."/>
            <person name="Xu D."/>
            <person name="Zhang Y."/>
        </authorList>
    </citation>
    <scope>NUCLEOTIDE SEQUENCE [LARGE SCALE GENOMIC DNA]</scope>
    <source>
        <strain evidence="2">cv. Yunnan</strain>
        <tissue evidence="1">Leaves</tissue>
    </source>
</reference>
<proteinExistence type="predicted"/>
<sequence length="67" mass="7292">MGAGRIPVISLSGEDEATWISIPDDLLIPIVEDPVAAVVSDTFPPLTDRINNVEELCIMCHVEFLIT</sequence>
<evidence type="ECO:0000313" key="1">
    <source>
        <dbReference type="EMBL" id="KAI3821905.1"/>
    </source>
</evidence>
<evidence type="ECO:0000313" key="2">
    <source>
        <dbReference type="Proteomes" id="UP001056120"/>
    </source>
</evidence>
<organism evidence="1 2">
    <name type="scientific">Smallanthus sonchifolius</name>
    <dbReference type="NCBI Taxonomy" id="185202"/>
    <lineage>
        <taxon>Eukaryota</taxon>
        <taxon>Viridiplantae</taxon>
        <taxon>Streptophyta</taxon>
        <taxon>Embryophyta</taxon>
        <taxon>Tracheophyta</taxon>
        <taxon>Spermatophyta</taxon>
        <taxon>Magnoliopsida</taxon>
        <taxon>eudicotyledons</taxon>
        <taxon>Gunneridae</taxon>
        <taxon>Pentapetalae</taxon>
        <taxon>asterids</taxon>
        <taxon>campanulids</taxon>
        <taxon>Asterales</taxon>
        <taxon>Asteraceae</taxon>
        <taxon>Asteroideae</taxon>
        <taxon>Heliantheae alliance</taxon>
        <taxon>Millerieae</taxon>
        <taxon>Smallanthus</taxon>
    </lineage>
</organism>
<reference evidence="2" key="1">
    <citation type="journal article" date="2022" name="Mol. Ecol. Resour.">
        <title>The genomes of chicory, endive, great burdock and yacon provide insights into Asteraceae palaeo-polyploidization history and plant inulin production.</title>
        <authorList>
            <person name="Fan W."/>
            <person name="Wang S."/>
            <person name="Wang H."/>
            <person name="Wang A."/>
            <person name="Jiang F."/>
            <person name="Liu H."/>
            <person name="Zhao H."/>
            <person name="Xu D."/>
            <person name="Zhang Y."/>
        </authorList>
    </citation>
    <scope>NUCLEOTIDE SEQUENCE [LARGE SCALE GENOMIC DNA]</scope>
    <source>
        <strain evidence="2">cv. Yunnan</strain>
    </source>
</reference>
<comment type="caution">
    <text evidence="1">The sequence shown here is derived from an EMBL/GenBank/DDBJ whole genome shotgun (WGS) entry which is preliminary data.</text>
</comment>